<dbReference type="EMBL" id="CAJVPV010034977">
    <property type="protein sequence ID" value="CAG8749966.1"/>
    <property type="molecule type" value="Genomic_DNA"/>
</dbReference>
<name>A0A9N9IV50_9GLOM</name>
<gene>
    <name evidence="1" type="ORF">AMORRO_LOCUS15282</name>
</gene>
<feature type="non-terminal residue" evidence="1">
    <location>
        <position position="78"/>
    </location>
</feature>
<sequence length="78" mass="9284">MVPESRNLDQLDLTCQIQIFREAMHACGKLKSGASRLKNIPNRTNPEAQSQEKYYQTKWFRISWTFIYEPDELDLPRH</sequence>
<protein>
    <submittedName>
        <fullName evidence="1">16328_t:CDS:1</fullName>
    </submittedName>
</protein>
<accession>A0A9N9IV50</accession>
<dbReference type="AlphaFoldDB" id="A0A9N9IV50"/>
<organism evidence="1 2">
    <name type="scientific">Acaulospora morrowiae</name>
    <dbReference type="NCBI Taxonomy" id="94023"/>
    <lineage>
        <taxon>Eukaryota</taxon>
        <taxon>Fungi</taxon>
        <taxon>Fungi incertae sedis</taxon>
        <taxon>Mucoromycota</taxon>
        <taxon>Glomeromycotina</taxon>
        <taxon>Glomeromycetes</taxon>
        <taxon>Diversisporales</taxon>
        <taxon>Acaulosporaceae</taxon>
        <taxon>Acaulospora</taxon>
    </lineage>
</organism>
<reference evidence="1" key="1">
    <citation type="submission" date="2021-06" db="EMBL/GenBank/DDBJ databases">
        <authorList>
            <person name="Kallberg Y."/>
            <person name="Tangrot J."/>
            <person name="Rosling A."/>
        </authorList>
    </citation>
    <scope>NUCLEOTIDE SEQUENCE</scope>
    <source>
        <strain evidence="1">CL551</strain>
    </source>
</reference>
<comment type="caution">
    <text evidence="1">The sequence shown here is derived from an EMBL/GenBank/DDBJ whole genome shotgun (WGS) entry which is preliminary data.</text>
</comment>
<keyword evidence="2" id="KW-1185">Reference proteome</keyword>
<dbReference type="Proteomes" id="UP000789342">
    <property type="component" value="Unassembled WGS sequence"/>
</dbReference>
<evidence type="ECO:0000313" key="2">
    <source>
        <dbReference type="Proteomes" id="UP000789342"/>
    </source>
</evidence>
<proteinExistence type="predicted"/>
<evidence type="ECO:0000313" key="1">
    <source>
        <dbReference type="EMBL" id="CAG8749966.1"/>
    </source>
</evidence>